<keyword evidence="1" id="KW-0548">Nucleotidyltransferase</keyword>
<keyword evidence="2" id="KW-1185">Reference proteome</keyword>
<dbReference type="RefSeq" id="WP_068834951.1">
    <property type="nucleotide sequence ID" value="NZ_JBHSMX010000062.1"/>
</dbReference>
<name>A0ABW0QDP9_9BURK</name>
<dbReference type="Pfam" id="PF04364">
    <property type="entry name" value="DNA_pol3_chi"/>
    <property type="match status" value="1"/>
</dbReference>
<accession>A0ABW0QDP9</accession>
<dbReference type="Proteomes" id="UP001596084">
    <property type="component" value="Unassembled WGS sequence"/>
</dbReference>
<dbReference type="NCBIfam" id="NF004348">
    <property type="entry name" value="PRK05728.1-5"/>
    <property type="match status" value="1"/>
</dbReference>
<dbReference type="InterPro" id="IPR007459">
    <property type="entry name" value="DNA_pol3_chi"/>
</dbReference>
<dbReference type="GO" id="GO:0003887">
    <property type="term" value="F:DNA-directed DNA polymerase activity"/>
    <property type="evidence" value="ECO:0007669"/>
    <property type="project" value="UniProtKB-EC"/>
</dbReference>
<gene>
    <name evidence="1" type="ORF">ACFPP7_19270</name>
</gene>
<reference evidence="2" key="1">
    <citation type="journal article" date="2019" name="Int. J. Syst. Evol. Microbiol.">
        <title>The Global Catalogue of Microorganisms (GCM) 10K type strain sequencing project: providing services to taxonomists for standard genome sequencing and annotation.</title>
        <authorList>
            <consortium name="The Broad Institute Genomics Platform"/>
            <consortium name="The Broad Institute Genome Sequencing Center for Infectious Disease"/>
            <person name="Wu L."/>
            <person name="Ma J."/>
        </authorList>
    </citation>
    <scope>NUCLEOTIDE SEQUENCE [LARGE SCALE GENOMIC DNA]</scope>
    <source>
        <strain evidence="2">CGMCC 4.7277</strain>
    </source>
</reference>
<dbReference type="SUPFAM" id="SSF102400">
    <property type="entry name" value="DNA polymerase III chi subunit"/>
    <property type="match status" value="1"/>
</dbReference>
<keyword evidence="1" id="KW-0808">Transferase</keyword>
<dbReference type="EC" id="2.7.7.7" evidence="1"/>
<proteinExistence type="predicted"/>
<sequence>MTEIAFHFNVPDKLLYSCRLLRKAYLSGAQVVVTAAPEVLAELDHLLWSFSPTEFVPHCRADAQENKLAGTPVLLTESVAACPHHGVLVNLGHDIPAEFERFERLIEVVTLADDDRLAARDRWKHYTDRGYAMKRHDLAAGAGA</sequence>
<dbReference type="Gene3D" id="3.40.50.10110">
    <property type="entry name" value="DNA polymerase III subunit chi"/>
    <property type="match status" value="1"/>
</dbReference>
<dbReference type="PANTHER" id="PTHR38767:SF1">
    <property type="entry name" value="DNA POLYMERASE III SUBUNIT CHI"/>
    <property type="match status" value="1"/>
</dbReference>
<evidence type="ECO:0000313" key="1">
    <source>
        <dbReference type="EMBL" id="MFC5523034.1"/>
    </source>
</evidence>
<organism evidence="1 2">
    <name type="scientific">Polaromonas jejuensis</name>
    <dbReference type="NCBI Taxonomy" id="457502"/>
    <lineage>
        <taxon>Bacteria</taxon>
        <taxon>Pseudomonadati</taxon>
        <taxon>Pseudomonadota</taxon>
        <taxon>Betaproteobacteria</taxon>
        <taxon>Burkholderiales</taxon>
        <taxon>Comamonadaceae</taxon>
        <taxon>Polaromonas</taxon>
    </lineage>
</organism>
<comment type="caution">
    <text evidence="1">The sequence shown here is derived from an EMBL/GenBank/DDBJ whole genome shotgun (WGS) entry which is preliminary data.</text>
</comment>
<dbReference type="EMBL" id="JBHSMX010000062">
    <property type="protein sequence ID" value="MFC5523034.1"/>
    <property type="molecule type" value="Genomic_DNA"/>
</dbReference>
<protein>
    <submittedName>
        <fullName evidence="1">DNA polymerase III subunit chi</fullName>
        <ecNumber evidence="1">2.7.7.7</ecNumber>
    </submittedName>
</protein>
<evidence type="ECO:0000313" key="2">
    <source>
        <dbReference type="Proteomes" id="UP001596084"/>
    </source>
</evidence>
<dbReference type="InterPro" id="IPR036768">
    <property type="entry name" value="PolIII_chi_sf"/>
</dbReference>
<dbReference type="PANTHER" id="PTHR38767">
    <property type="entry name" value="DNA POLYMERASE III SUBUNIT CHI"/>
    <property type="match status" value="1"/>
</dbReference>